<dbReference type="Gene3D" id="2.170.120.30">
    <property type="match status" value="2"/>
</dbReference>
<accession>A0ABT1EFZ6</accession>
<name>A0ABT1EFZ6_9FIRM</name>
<dbReference type="RefSeq" id="WP_262067595.1">
    <property type="nucleotide sequence ID" value="NZ_JAMXOC010000001.1"/>
</dbReference>
<dbReference type="InterPro" id="IPR053154">
    <property type="entry name" value="c-di-AMP_regulator"/>
</dbReference>
<dbReference type="Proteomes" id="UP001523565">
    <property type="component" value="Unassembled WGS sequence"/>
</dbReference>
<evidence type="ECO:0000313" key="1">
    <source>
        <dbReference type="EMBL" id="MCP1108687.1"/>
    </source>
</evidence>
<dbReference type="Pfam" id="PF07949">
    <property type="entry name" value="YbbR"/>
    <property type="match status" value="2"/>
</dbReference>
<evidence type="ECO:0000313" key="2">
    <source>
        <dbReference type="Proteomes" id="UP001523565"/>
    </source>
</evidence>
<dbReference type="PANTHER" id="PTHR37804">
    <property type="entry name" value="CDAA REGULATORY PROTEIN CDAR"/>
    <property type="match status" value="1"/>
</dbReference>
<proteinExistence type="predicted"/>
<dbReference type="InterPro" id="IPR012505">
    <property type="entry name" value="YbbR"/>
</dbReference>
<reference evidence="1 2" key="1">
    <citation type="journal article" date="2022" name="Genome Biol. Evol.">
        <title>Host diet, physiology and behaviors set the stage for Lachnospiraceae cladogenesis.</title>
        <authorList>
            <person name="Vera-Ponce De Leon A."/>
            <person name="Schneider M."/>
            <person name="Jahnes B.C."/>
            <person name="Sadowski V."/>
            <person name="Camuy-Velez L.A."/>
            <person name="Duan J."/>
            <person name="Sabree Z.L."/>
        </authorList>
    </citation>
    <scope>NUCLEOTIDE SEQUENCE [LARGE SCALE GENOMIC DNA]</scope>
    <source>
        <strain evidence="1 2">PAL227</strain>
    </source>
</reference>
<protein>
    <submittedName>
        <fullName evidence="1">CdaR family protein</fullName>
    </submittedName>
</protein>
<sequence>MRDKLLNNWKLKLLAFVIAFFMWFIIVNTDNPEQTKTFSDFKVEDIHGETLRENGMEYKKTGNDVVNVTIKAKRETMRKISKADITVVADMRELTAKSLVPLEVIVKGYEDNESVVATATPGNLLVEIENQTTQSFPLTPSPTGEVSSGYVLLEGEMKVEPESIKFQGAESEIGNIGKVAAEVNVTGLSKETTLPAKIRVYDHNGEEMDMTTLTTTTKDEDVKVTVKLLHKKKVPLNFDTSEVKVKDGYHNGGISYEPKEIEIAGTKEVINKIEQIDIPASALKTEELTEKTEYTIDITKYLPEDVELVDKNMGSVVVTVTVDEPGTKRMEVATTAITAVNLKNDLAYEFAKDVNVEIILKGEEKELEKITTLTGKVVVDLTEFTEPGTYVVPIQVNDLPTGITYKEISIEITISESVEENNG</sequence>
<dbReference type="EMBL" id="JAMZFV010000001">
    <property type="protein sequence ID" value="MCP1108687.1"/>
    <property type="molecule type" value="Genomic_DNA"/>
</dbReference>
<dbReference type="PANTHER" id="PTHR37804:SF1">
    <property type="entry name" value="CDAA REGULATORY PROTEIN CDAR"/>
    <property type="match status" value="1"/>
</dbReference>
<gene>
    <name evidence="1" type="ORF">NK118_00280</name>
</gene>
<organism evidence="1 2">
    <name type="scientific">Ohessyouella blattaphilus</name>
    <dbReference type="NCBI Taxonomy" id="2949333"/>
    <lineage>
        <taxon>Bacteria</taxon>
        <taxon>Bacillati</taxon>
        <taxon>Bacillota</taxon>
        <taxon>Clostridia</taxon>
        <taxon>Lachnospirales</taxon>
        <taxon>Lachnospiraceae</taxon>
        <taxon>Ohessyouella</taxon>
    </lineage>
</organism>
<dbReference type="Gene3D" id="2.170.120.40">
    <property type="entry name" value="YbbR-like domain"/>
    <property type="match status" value="2"/>
</dbReference>
<comment type="caution">
    <text evidence="1">The sequence shown here is derived from an EMBL/GenBank/DDBJ whole genome shotgun (WGS) entry which is preliminary data.</text>
</comment>
<keyword evidence="2" id="KW-1185">Reference proteome</keyword>